<reference evidence="2" key="1">
    <citation type="journal article" date="2016" name="Ticks Tick Borne Dis.">
        <title>De novo assembly and annotation of the salivary gland transcriptome of Rhipicephalus appendiculatus male and female ticks during blood feeding.</title>
        <authorList>
            <person name="de Castro M.H."/>
            <person name="de Klerk D."/>
            <person name="Pienaar R."/>
            <person name="Latif A.A."/>
            <person name="Rees D.J."/>
            <person name="Mans B.J."/>
        </authorList>
    </citation>
    <scope>NUCLEOTIDE SEQUENCE</scope>
    <source>
        <tissue evidence="2">Salivary glands</tissue>
    </source>
</reference>
<sequence length="81" mass="9816">MSVVFLRIRVLRVLLVHTAISRHLCRSKEVWSRRFALYNIYIFFFGERSSSLDHYFYSLRLSRMCTNVNDFTSRELYLVSK</sequence>
<feature type="signal peptide" evidence="1">
    <location>
        <begin position="1"/>
        <end position="21"/>
    </location>
</feature>
<evidence type="ECO:0000313" key="2">
    <source>
        <dbReference type="EMBL" id="JAP76580.1"/>
    </source>
</evidence>
<protein>
    <recommendedName>
        <fullName evidence="3">Secreted protein</fullName>
    </recommendedName>
</protein>
<feature type="chain" id="PRO_5007284817" description="Secreted protein" evidence="1">
    <location>
        <begin position="22"/>
        <end position="81"/>
    </location>
</feature>
<dbReference type="EMBL" id="GEDV01011977">
    <property type="protein sequence ID" value="JAP76580.1"/>
    <property type="molecule type" value="Transcribed_RNA"/>
</dbReference>
<evidence type="ECO:0000256" key="1">
    <source>
        <dbReference type="SAM" id="SignalP"/>
    </source>
</evidence>
<organism evidence="2">
    <name type="scientific">Rhipicephalus appendiculatus</name>
    <name type="common">Brown ear tick</name>
    <dbReference type="NCBI Taxonomy" id="34631"/>
    <lineage>
        <taxon>Eukaryota</taxon>
        <taxon>Metazoa</taxon>
        <taxon>Ecdysozoa</taxon>
        <taxon>Arthropoda</taxon>
        <taxon>Chelicerata</taxon>
        <taxon>Arachnida</taxon>
        <taxon>Acari</taxon>
        <taxon>Parasitiformes</taxon>
        <taxon>Ixodida</taxon>
        <taxon>Ixodoidea</taxon>
        <taxon>Ixodidae</taxon>
        <taxon>Rhipicephalinae</taxon>
        <taxon>Rhipicephalus</taxon>
        <taxon>Rhipicephalus</taxon>
    </lineage>
</organism>
<accession>A0A131YDP1</accession>
<keyword evidence="1" id="KW-0732">Signal</keyword>
<proteinExistence type="predicted"/>
<evidence type="ECO:0008006" key="3">
    <source>
        <dbReference type="Google" id="ProtNLM"/>
    </source>
</evidence>
<name>A0A131YDP1_RHIAP</name>
<dbReference type="AlphaFoldDB" id="A0A131YDP1"/>